<dbReference type="SUPFAM" id="SSF46785">
    <property type="entry name" value="Winged helix' DNA-binding domain"/>
    <property type="match status" value="1"/>
</dbReference>
<dbReference type="AlphaFoldDB" id="A0A4Z0BB56"/>
<dbReference type="Proteomes" id="UP000297839">
    <property type="component" value="Unassembled WGS sequence"/>
</dbReference>
<accession>A0A4Z0BB56</accession>
<dbReference type="PRINTS" id="PR00598">
    <property type="entry name" value="HTHMARR"/>
</dbReference>
<dbReference type="PANTHER" id="PTHR33164:SF95">
    <property type="entry name" value="TRANSCRIPTIONAL REGULATOR"/>
    <property type="match status" value="1"/>
</dbReference>
<evidence type="ECO:0000313" key="3">
    <source>
        <dbReference type="Proteomes" id="UP000297839"/>
    </source>
</evidence>
<dbReference type="RefSeq" id="WP_135251672.1">
    <property type="nucleotide sequence ID" value="NZ_SMLK01000012.1"/>
</dbReference>
<dbReference type="OrthoDB" id="8851447at2"/>
<name>A0A4Z0BB56_9BURK</name>
<dbReference type="InterPro" id="IPR000835">
    <property type="entry name" value="HTH_MarR-typ"/>
</dbReference>
<evidence type="ECO:0000313" key="2">
    <source>
        <dbReference type="EMBL" id="TFY96332.1"/>
    </source>
</evidence>
<comment type="caution">
    <text evidence="2">The sequence shown here is derived from an EMBL/GenBank/DDBJ whole genome shotgun (WGS) entry which is preliminary data.</text>
</comment>
<evidence type="ECO:0000259" key="1">
    <source>
        <dbReference type="PROSITE" id="PS50995"/>
    </source>
</evidence>
<keyword evidence="3" id="KW-1185">Reference proteome</keyword>
<feature type="domain" description="HTH marR-type" evidence="1">
    <location>
        <begin position="8"/>
        <end position="141"/>
    </location>
</feature>
<dbReference type="GO" id="GO:0006950">
    <property type="term" value="P:response to stress"/>
    <property type="evidence" value="ECO:0007669"/>
    <property type="project" value="TreeGrafter"/>
</dbReference>
<dbReference type="InterPro" id="IPR039422">
    <property type="entry name" value="MarR/SlyA-like"/>
</dbReference>
<dbReference type="InterPro" id="IPR036388">
    <property type="entry name" value="WH-like_DNA-bd_sf"/>
</dbReference>
<organism evidence="2 3">
    <name type="scientific">Ramlibacter humi</name>
    <dbReference type="NCBI Taxonomy" id="2530451"/>
    <lineage>
        <taxon>Bacteria</taxon>
        <taxon>Pseudomonadati</taxon>
        <taxon>Pseudomonadota</taxon>
        <taxon>Betaproteobacteria</taxon>
        <taxon>Burkholderiales</taxon>
        <taxon>Comamonadaceae</taxon>
        <taxon>Ramlibacter</taxon>
    </lineage>
</organism>
<reference evidence="2 3" key="1">
    <citation type="submission" date="2019-03" db="EMBL/GenBank/DDBJ databases">
        <title>Ramlibacter sp. 18x22-1, whole genome shotgun sequence.</title>
        <authorList>
            <person name="Zhang X."/>
            <person name="Feng G."/>
            <person name="Zhu H."/>
        </authorList>
    </citation>
    <scope>NUCLEOTIDE SEQUENCE [LARGE SCALE GENOMIC DNA]</scope>
    <source>
        <strain evidence="2 3">18x22-1</strain>
    </source>
</reference>
<dbReference type="Gene3D" id="1.10.10.10">
    <property type="entry name" value="Winged helix-like DNA-binding domain superfamily/Winged helix DNA-binding domain"/>
    <property type="match status" value="1"/>
</dbReference>
<dbReference type="SMART" id="SM00347">
    <property type="entry name" value="HTH_MARR"/>
    <property type="match status" value="1"/>
</dbReference>
<dbReference type="PANTHER" id="PTHR33164">
    <property type="entry name" value="TRANSCRIPTIONAL REGULATOR, MARR FAMILY"/>
    <property type="match status" value="1"/>
</dbReference>
<dbReference type="GO" id="GO:0003700">
    <property type="term" value="F:DNA-binding transcription factor activity"/>
    <property type="evidence" value="ECO:0007669"/>
    <property type="project" value="InterPro"/>
</dbReference>
<dbReference type="PROSITE" id="PS50995">
    <property type="entry name" value="HTH_MARR_2"/>
    <property type="match status" value="1"/>
</dbReference>
<dbReference type="EMBL" id="SMLK01000012">
    <property type="protein sequence ID" value="TFY96332.1"/>
    <property type="molecule type" value="Genomic_DNA"/>
</dbReference>
<protein>
    <submittedName>
        <fullName evidence="2">MarR family transcriptional regulator</fullName>
    </submittedName>
</protein>
<dbReference type="Pfam" id="PF12802">
    <property type="entry name" value="MarR_2"/>
    <property type="match status" value="1"/>
</dbReference>
<gene>
    <name evidence="2" type="ORF">EZ216_20545</name>
</gene>
<proteinExistence type="predicted"/>
<sequence>MAESLPVDSSLFFKLVRVVNLTARPFHDTVGKANHLTLNEWRAMVVLASHPGVAAADIAESTGLDKMAVSRAIAGLDKTGRLVKKEDPGDQRRSRLYLSAEGQRLFTKVGRTAKKREAELFNGISAEELERFGATADKLVAAVRGLR</sequence>
<dbReference type="InterPro" id="IPR036390">
    <property type="entry name" value="WH_DNA-bd_sf"/>
</dbReference>